<dbReference type="Gene3D" id="1.20.1220.20">
    <property type="entry name" value="Uncharcterised protein PF01724"/>
    <property type="match status" value="1"/>
</dbReference>
<comment type="caution">
    <text evidence="1">The sequence shown here is derived from an EMBL/GenBank/DDBJ whole genome shotgun (WGS) entry which is preliminary data.</text>
</comment>
<name>A0ABV4WIM3_9CYAN</name>
<dbReference type="Pfam" id="PF01724">
    <property type="entry name" value="DUF29"/>
    <property type="match status" value="1"/>
</dbReference>
<sequence>MNPPQLSISKSSDLYETDFYAWTVEQAKFLRDGVLDNLDLPNLAEEIESLGKQDRRELRNRLRVLIGHLLKWEYQPSKRSKSCSNTIYEQRYQIKQLIKESPSLKPYLHDAVLESYSDALDLASRETSLDEGFFPQECCYNLEQILEKEFFPGEQTESELK</sequence>
<accession>A0ABV4WIM3</accession>
<dbReference type="PANTHER" id="PTHR34235">
    <property type="entry name" value="SLR1203 PROTEIN-RELATED"/>
    <property type="match status" value="1"/>
</dbReference>
<keyword evidence="2" id="KW-1185">Reference proteome</keyword>
<organism evidence="1 2">
    <name type="scientific">Floridaenema evergladense BLCC-F167</name>
    <dbReference type="NCBI Taxonomy" id="3153639"/>
    <lineage>
        <taxon>Bacteria</taxon>
        <taxon>Bacillati</taxon>
        <taxon>Cyanobacteriota</taxon>
        <taxon>Cyanophyceae</taxon>
        <taxon>Oscillatoriophycideae</taxon>
        <taxon>Aerosakkonematales</taxon>
        <taxon>Aerosakkonemataceae</taxon>
        <taxon>Floridanema</taxon>
        <taxon>Floridanema evergladense</taxon>
    </lineage>
</organism>
<reference evidence="1 2" key="1">
    <citation type="submission" date="2024-09" db="EMBL/GenBank/DDBJ databases">
        <title>Floridaenema gen nov. (Aerosakkonemataceae, Aerosakkonematales ord. nov., Cyanobacteria) from benthic tropical and subtropical fresh waters, with the description of four new species.</title>
        <authorList>
            <person name="Moretto J.A."/>
            <person name="Berthold D.E."/>
            <person name="Lefler F.W."/>
            <person name="Huang I.-S."/>
            <person name="Laughinghouse H. IV."/>
        </authorList>
    </citation>
    <scope>NUCLEOTIDE SEQUENCE [LARGE SCALE GENOMIC DNA]</scope>
    <source>
        <strain evidence="1 2">BLCC-F167</strain>
    </source>
</reference>
<dbReference type="RefSeq" id="WP_413276977.1">
    <property type="nucleotide sequence ID" value="NZ_JBHFNT010000071.1"/>
</dbReference>
<evidence type="ECO:0000313" key="1">
    <source>
        <dbReference type="EMBL" id="MFB2834543.1"/>
    </source>
</evidence>
<gene>
    <name evidence="1" type="ORF">ACE1CA_08420</name>
</gene>
<dbReference type="Proteomes" id="UP001576780">
    <property type="component" value="Unassembled WGS sequence"/>
</dbReference>
<evidence type="ECO:0000313" key="2">
    <source>
        <dbReference type="Proteomes" id="UP001576780"/>
    </source>
</evidence>
<dbReference type="PANTHER" id="PTHR34235:SF4">
    <property type="entry name" value="SLR0291 PROTEIN"/>
    <property type="match status" value="1"/>
</dbReference>
<dbReference type="InterPro" id="IPR002636">
    <property type="entry name" value="DUF29"/>
</dbReference>
<protein>
    <submittedName>
        <fullName evidence="1">DUF29 domain-containing protein</fullName>
    </submittedName>
</protein>
<proteinExistence type="predicted"/>
<dbReference type="EMBL" id="JBHFNT010000071">
    <property type="protein sequence ID" value="MFB2834543.1"/>
    <property type="molecule type" value="Genomic_DNA"/>
</dbReference>